<comment type="caution">
    <text evidence="2">The sequence shown here is derived from an EMBL/GenBank/DDBJ whole genome shotgun (WGS) entry which is preliminary data.</text>
</comment>
<evidence type="ECO:0008006" key="4">
    <source>
        <dbReference type="Google" id="ProtNLM"/>
    </source>
</evidence>
<evidence type="ECO:0000313" key="3">
    <source>
        <dbReference type="Proteomes" id="UP000192342"/>
    </source>
</evidence>
<feature type="chain" id="PRO_5012937409" description="Neutral/alkaline non-lysosomal ceramidase N-terminal domain-containing protein" evidence="1">
    <location>
        <begin position="28"/>
        <end position="623"/>
    </location>
</feature>
<gene>
    <name evidence="2" type="ORF">ATO7_01645</name>
</gene>
<accession>A0A1Y1SG22</accession>
<feature type="signal peptide" evidence="1">
    <location>
        <begin position="1"/>
        <end position="27"/>
    </location>
</feature>
<evidence type="ECO:0000313" key="2">
    <source>
        <dbReference type="EMBL" id="ORE88538.1"/>
    </source>
</evidence>
<dbReference type="AlphaFoldDB" id="A0A1Y1SG22"/>
<reference evidence="2 3" key="1">
    <citation type="submission" date="2013-04" db="EMBL/GenBank/DDBJ databases">
        <title>Oceanococcus atlanticus 22II-S10r2 Genome Sequencing.</title>
        <authorList>
            <person name="Lai Q."/>
            <person name="Li G."/>
            <person name="Shao Z."/>
        </authorList>
    </citation>
    <scope>NUCLEOTIDE SEQUENCE [LARGE SCALE GENOMIC DNA]</scope>
    <source>
        <strain evidence="2 3">22II-S10r2</strain>
    </source>
</reference>
<dbReference type="Proteomes" id="UP000192342">
    <property type="component" value="Unassembled WGS sequence"/>
</dbReference>
<dbReference type="EMBL" id="AQQV01000001">
    <property type="protein sequence ID" value="ORE88538.1"/>
    <property type="molecule type" value="Genomic_DNA"/>
</dbReference>
<organism evidence="2 3">
    <name type="scientific">Oceanococcus atlanticus</name>
    <dbReference type="NCBI Taxonomy" id="1317117"/>
    <lineage>
        <taxon>Bacteria</taxon>
        <taxon>Pseudomonadati</taxon>
        <taxon>Pseudomonadota</taxon>
        <taxon>Gammaproteobacteria</taxon>
        <taxon>Chromatiales</taxon>
        <taxon>Oceanococcaceae</taxon>
        <taxon>Oceanococcus</taxon>
    </lineage>
</organism>
<evidence type="ECO:0000256" key="1">
    <source>
        <dbReference type="SAM" id="SignalP"/>
    </source>
</evidence>
<keyword evidence="1" id="KW-0732">Signal</keyword>
<keyword evidence="3" id="KW-1185">Reference proteome</keyword>
<sequence length="623" mass="66479">MMIHLPARRLCRTVVLAFAVLTLPACNGGRVTHTSGPGLDEPTTPPGAVQTPFRVGAAKVRITPTESQVAGEEENRLLGQTTLQHFHLGGYGFGPLQSFPDPINMDLTDPAGATHYTTAEGVEEHTWLRLMLITDERDNTQVAFVTVDAIGAGNVIQDGIRQAVSQASGVPPENVYFGQTHTHSGADLQGLWGGVPKSWIADLYTAAEQAAEQAAAELTPATLSFKQFETDAFNNYRRPRLYPDIDADTTASLLRAYAADGGELVATLAQYNAHPTSVGSSNDPRLPHPDYVLGLTDTLEAEGGTALYFNGPIADASGSGGNCEGDDYVRVRCRGHDLARAMLDSEAETIAITGALSARNTQVQIPVTNPVFLAAALIGAFNGYLDYSLVPLDSIPFLSEQIAFLPQAIPLATVAVSRISFSEQLEIVTIPGEATNTVGEYIQSLAPDTPMMLFGLTQDSMGYLLPEEEFNYISLAGETGFLVPFTNYEEWISMGPLSVPLLRVLGYNRLFDQDAQANIPPSVAACYGADTHERCFIEDVVAQLNYAMAAYADACREQLGEDNPICGLLAMGSLFQAGGALDLSALSSALPIDLSQALATPDGQTLQQRLAALLAPLRATSTH</sequence>
<protein>
    <recommendedName>
        <fullName evidence="4">Neutral/alkaline non-lysosomal ceramidase N-terminal domain-containing protein</fullName>
    </recommendedName>
</protein>
<dbReference type="STRING" id="1317117.ATO7_01645"/>
<proteinExistence type="predicted"/>
<name>A0A1Y1SG22_9GAMM</name>